<evidence type="ECO:0000256" key="1">
    <source>
        <dbReference type="ARBA" id="ARBA00000900"/>
    </source>
</evidence>
<dbReference type="InterPro" id="IPR013083">
    <property type="entry name" value="Znf_RING/FYVE/PHD"/>
</dbReference>
<dbReference type="CDD" id="cd16491">
    <property type="entry name" value="RING-CH-C4HC3_LTN1"/>
    <property type="match status" value="1"/>
</dbReference>
<organism evidence="18 19">
    <name type="scientific">Maudiozyma humilis</name>
    <name type="common">Sour dough yeast</name>
    <name type="synonym">Kazachstania humilis</name>
    <dbReference type="NCBI Taxonomy" id="51915"/>
    <lineage>
        <taxon>Eukaryota</taxon>
        <taxon>Fungi</taxon>
        <taxon>Dikarya</taxon>
        <taxon>Ascomycota</taxon>
        <taxon>Saccharomycotina</taxon>
        <taxon>Saccharomycetes</taxon>
        <taxon>Saccharomycetales</taxon>
        <taxon>Saccharomycetaceae</taxon>
        <taxon>Maudiozyma</taxon>
    </lineage>
</organism>
<keyword evidence="12 16" id="KW-0833">Ubl conjugation pathway</keyword>
<evidence type="ECO:0000256" key="4">
    <source>
        <dbReference type="ARBA" id="ARBA00007997"/>
    </source>
</evidence>
<evidence type="ECO:0000256" key="10">
    <source>
        <dbReference type="ARBA" id="ARBA00022737"/>
    </source>
</evidence>
<keyword evidence="8 16" id="KW-0808">Transferase</keyword>
<dbReference type="GO" id="GO:0016874">
    <property type="term" value="F:ligase activity"/>
    <property type="evidence" value="ECO:0007669"/>
    <property type="project" value="UniProtKB-KW"/>
</dbReference>
<evidence type="ECO:0000256" key="8">
    <source>
        <dbReference type="ARBA" id="ARBA00022679"/>
    </source>
</evidence>
<evidence type="ECO:0000256" key="16">
    <source>
        <dbReference type="RuleBase" id="RU367090"/>
    </source>
</evidence>
<evidence type="ECO:0000256" key="14">
    <source>
        <dbReference type="ARBA" id="ARBA00055150"/>
    </source>
</evidence>
<comment type="subcellular location">
    <subcellularLocation>
        <location evidence="2">Cytoplasm</location>
        <location evidence="2">Cytosol</location>
    </subcellularLocation>
</comment>
<dbReference type="PANTHER" id="PTHR12389:SF0">
    <property type="entry name" value="E3 UBIQUITIN-PROTEIN LIGASE LISTERIN"/>
    <property type="match status" value="1"/>
</dbReference>
<dbReference type="SMART" id="SM00184">
    <property type="entry name" value="RING"/>
    <property type="match status" value="1"/>
</dbReference>
<evidence type="ECO:0000256" key="11">
    <source>
        <dbReference type="ARBA" id="ARBA00022771"/>
    </source>
</evidence>
<dbReference type="GO" id="GO:1990116">
    <property type="term" value="P:ribosome-associated ubiquitin-dependent protein catabolic process"/>
    <property type="evidence" value="ECO:0007669"/>
    <property type="project" value="UniProtKB-UniRule"/>
</dbReference>
<keyword evidence="7" id="KW-0963">Cytoplasm</keyword>
<dbReference type="PROSITE" id="PS50089">
    <property type="entry name" value="ZF_RING_2"/>
    <property type="match status" value="1"/>
</dbReference>
<dbReference type="SUPFAM" id="SSF57850">
    <property type="entry name" value="RING/U-box"/>
    <property type="match status" value="1"/>
</dbReference>
<keyword evidence="19" id="KW-1185">Reference proteome</keyword>
<keyword evidence="11 15" id="KW-0863">Zinc-finger</keyword>
<dbReference type="Pfam" id="PF13639">
    <property type="entry name" value="zf-RING_2"/>
    <property type="match status" value="1"/>
</dbReference>
<accession>A0AAV5RZZ0</accession>
<dbReference type="Proteomes" id="UP001377567">
    <property type="component" value="Unassembled WGS sequence"/>
</dbReference>
<dbReference type="Gene3D" id="3.30.40.10">
    <property type="entry name" value="Zinc/RING finger domain, C3HC4 (zinc finger)"/>
    <property type="match status" value="1"/>
</dbReference>
<dbReference type="SMART" id="SM01197">
    <property type="entry name" value="FANCL_C"/>
    <property type="match status" value="1"/>
</dbReference>
<dbReference type="InterPro" id="IPR054478">
    <property type="entry name" value="LTN1_UBC"/>
</dbReference>
<feature type="domain" description="RING-type" evidence="17">
    <location>
        <begin position="1547"/>
        <end position="1594"/>
    </location>
</feature>
<comment type="pathway">
    <text evidence="3 16">Protein modification; protein ubiquitination.</text>
</comment>
<keyword evidence="18" id="KW-0436">Ligase</keyword>
<dbReference type="GO" id="GO:1990112">
    <property type="term" value="C:RQC complex"/>
    <property type="evidence" value="ECO:0007669"/>
    <property type="project" value="UniProtKB-UniRule"/>
</dbReference>
<gene>
    <name evidence="18" type="ORF">DAKH74_035910</name>
</gene>
<keyword evidence="13 16" id="KW-0862">Zinc</keyword>
<evidence type="ECO:0000313" key="19">
    <source>
        <dbReference type="Proteomes" id="UP001377567"/>
    </source>
</evidence>
<evidence type="ECO:0000256" key="13">
    <source>
        <dbReference type="ARBA" id="ARBA00022833"/>
    </source>
</evidence>
<evidence type="ECO:0000256" key="6">
    <source>
        <dbReference type="ARBA" id="ARBA00017157"/>
    </source>
</evidence>
<dbReference type="GO" id="GO:0061630">
    <property type="term" value="F:ubiquitin protein ligase activity"/>
    <property type="evidence" value="ECO:0007669"/>
    <property type="project" value="UniProtKB-UniRule"/>
</dbReference>
<dbReference type="GO" id="GO:0072344">
    <property type="term" value="P:rescue of stalled ribosome"/>
    <property type="evidence" value="ECO:0007669"/>
    <property type="project" value="UniProtKB-UniRule"/>
</dbReference>
<comment type="subunit">
    <text evidence="16">Component of the ribosome quality control complex (RQC).</text>
</comment>
<evidence type="ECO:0000256" key="12">
    <source>
        <dbReference type="ARBA" id="ARBA00022786"/>
    </source>
</evidence>
<proteinExistence type="inferred from homology"/>
<dbReference type="GO" id="GO:0005829">
    <property type="term" value="C:cytosol"/>
    <property type="evidence" value="ECO:0007669"/>
    <property type="project" value="UniProtKB-SubCell"/>
</dbReference>
<evidence type="ECO:0000256" key="9">
    <source>
        <dbReference type="ARBA" id="ARBA00022723"/>
    </source>
</evidence>
<comment type="caution">
    <text evidence="18">The sequence shown here is derived from an EMBL/GenBank/DDBJ whole genome shotgun (WGS) entry which is preliminary data.</text>
</comment>
<dbReference type="Pfam" id="PF23009">
    <property type="entry name" value="UBC_like"/>
    <property type="match status" value="1"/>
</dbReference>
<dbReference type="FunFam" id="3.30.40.10:FF:000038">
    <property type="entry name" value="E3 ubiquitin-protein ligase listerin"/>
    <property type="match status" value="1"/>
</dbReference>
<dbReference type="EC" id="2.3.2.27" evidence="5 16"/>
<evidence type="ECO:0000256" key="5">
    <source>
        <dbReference type="ARBA" id="ARBA00012483"/>
    </source>
</evidence>
<comment type="function">
    <text evidence="16">E3 ubiquitin-protein ligase. Component of the ribosome quality control complex (RQC), a ribosome-associated complex that mediates ubiquitination and extraction of incompletely synthesized nascent chains for proteasomal degradation.</text>
</comment>
<dbReference type="Pfam" id="PF22958">
    <property type="entry name" value="Ltn1_1st"/>
    <property type="match status" value="1"/>
</dbReference>
<evidence type="ECO:0000256" key="2">
    <source>
        <dbReference type="ARBA" id="ARBA00004514"/>
    </source>
</evidence>
<dbReference type="PANTHER" id="PTHR12389">
    <property type="entry name" value="ZINC FINGER PROTEIN 294"/>
    <property type="match status" value="1"/>
</dbReference>
<evidence type="ECO:0000256" key="15">
    <source>
        <dbReference type="PROSITE-ProRule" id="PRU00175"/>
    </source>
</evidence>
<dbReference type="EMBL" id="BTGD01000010">
    <property type="protein sequence ID" value="GMM56975.1"/>
    <property type="molecule type" value="Genomic_DNA"/>
</dbReference>
<dbReference type="InterPro" id="IPR001841">
    <property type="entry name" value="Znf_RING"/>
</dbReference>
<evidence type="ECO:0000259" key="17">
    <source>
        <dbReference type="PROSITE" id="PS50089"/>
    </source>
</evidence>
<dbReference type="InterPro" id="IPR054477">
    <property type="entry name" value="LTN1_E3_ligase_6th"/>
</dbReference>
<comment type="similarity">
    <text evidence="4 16">Belongs to the LTN1 family.</text>
</comment>
<dbReference type="InterPro" id="IPR039804">
    <property type="entry name" value="RING-CH-C4HC3_LTN1"/>
</dbReference>
<name>A0AAV5RZZ0_MAUHU</name>
<keyword evidence="10" id="KW-0677">Repeat</keyword>
<protein>
    <recommendedName>
        <fullName evidence="6 16">E3 ubiquitin-protein ligase listerin</fullName>
        <ecNumber evidence="5 16">2.3.2.27</ecNumber>
    </recommendedName>
    <alternativeName>
        <fullName evidence="16">RING-type E3 ubiquitin transferase listerin</fullName>
    </alternativeName>
</protein>
<evidence type="ECO:0000256" key="7">
    <source>
        <dbReference type="ARBA" id="ARBA00022490"/>
    </source>
</evidence>
<dbReference type="Pfam" id="PF22999">
    <property type="entry name" value="LTN1_E3_ligase_6th"/>
    <property type="match status" value="1"/>
</dbReference>
<dbReference type="GO" id="GO:0008270">
    <property type="term" value="F:zinc ion binding"/>
    <property type="evidence" value="ECO:0007669"/>
    <property type="project" value="UniProtKB-KW"/>
</dbReference>
<dbReference type="GO" id="GO:0043023">
    <property type="term" value="F:ribosomal large subunit binding"/>
    <property type="evidence" value="ECO:0007669"/>
    <property type="project" value="TreeGrafter"/>
</dbReference>
<comment type="function">
    <text evidence="14">E3 ubiquitin-protein ligase component of the ribosome quality control complex (RQC), a ribosome-associated complex that mediates ubiquitination and extraction of incompletely synthesized nascent chains for proteasomal degradation. Mediates ubiquitination of proteins derived from mRNAs lacking stop codons (non-stop proteins) and other translation arrest products induced by poly-lysine sequences and tandem rare codons. Ubiquitination leads to CDC48 recruitment for extraction and degradation of the incomplete translation product. May indirectly play a role in chromatin function and transcription.</text>
</comment>
<comment type="catalytic activity">
    <reaction evidence="1 16">
        <text>S-ubiquitinyl-[E2 ubiquitin-conjugating enzyme]-L-cysteine + [acceptor protein]-L-lysine = [E2 ubiquitin-conjugating enzyme]-L-cysteine + N(6)-ubiquitinyl-[acceptor protein]-L-lysine.</text>
        <dbReference type="EC" id="2.3.2.27"/>
    </reaction>
</comment>
<evidence type="ECO:0000313" key="18">
    <source>
        <dbReference type="EMBL" id="GMM56975.1"/>
    </source>
</evidence>
<sequence length="1601" mass="183461">MSFGNLSNSFQAYDNDFGLGHNGARLSLNYFDGIPEQNLLNSLGNNTLRLIFKSLLKRDDTTKEKALSDLNTLIDEDISTNQGKESQFNDDIFLICWSQIYAKLVTNEVKSIRNYGNSFTIKLITLLGKSVSKFLKDYIPFILLGTCDTDVAVSKNCSEEFKLCFNNDSGKLQALWKVFEEQILSLAKEILINETIDTISDQRYVAKEEAAFRYNRLSTSAVNLLLATVSMNTETYVKGEHADIYKDILSSDSFWKSFNLNDNFNLKQYQSILRLVVTLYTTKFFKYNKDIFKTAVRYLLKSMTQINKKNILNVNTVVPLIMDSLITLTDYKDGRIWSYDKHSKEKLLSFLSVTSRNAVPQFFNQLYQLYMATTSIDLLNYESEWLPLWVGSLDEINKKSFLGKYGATVLTELWTNFDKFLKENDDIRDKYLEDYIPKTLRSCNDLNKLPDLKKFFQEVCNPLKAETELENAITVSGNDVNKAEKYYQGNLLSLVISSESNDTALESLCSFILHILSDEPTESVKSVLFAIVIRLLSTDASTLDSGISTFMFELPTWVEKTNFKLASDIVVEYTKSKYIERNSEWITSLQDFFTVCTTLDIDGVEIINVLGALDLSRCENLLNSDPAIVELIESYITGYSFEEQGTTRSLFKSHLLNEKLVEELYVNSKSKAKVDEFVSCAGYLSPSLQSHLILNTPFLLDSMFVISDDITISTYDIVSKLLSSGEVNKEKLVERTSSIITNFVRSCDDITLILNDPDSICLKITDDFIQKFPECVSKFIPTFIEEYFVQFVPEIDYRTCVGQNLSLTPFMVLQDDQLQDIQKWLELINVGMFLDRLVSKSSDLLSNDLVVLLSIISELVSDYNTISPSPNMDFTGISHTLLKMRESNPISLSQVVDCFDDDSDSSDSVLARLLKSFDVTTDFYKIRVLRRVIQNDVESASTSAITSLIPQIEKYVSGTVRSKEFSRIRYLVSSAILTAFSSFSNQEALSKLRTLLAAECIGIRESELLQSSNRTLHTLILLSNILEVNGSSVDVSTYIPIAPQRFSMILKTVDKWLDSDIIYEPAFIGVRLALLKVFSSVLRFPAFVDMTPSIFGTTGKLLVDSLTMCQLDDTPYILALRMADIQLCQGLKKCNTPESFGDEFGTDISDSIIELPFIVFPGENDNQVSALFYKALNNAFDSLIPTKILLPQYERFLQTFLEFEKSRMISARRLIVLILGRIVKERQQTQVIEFELRQQHLHTHEDKEDDDDDQFFDAREDMDAFTENQNLEEEDFKIPHKLIEKLVDKLPVEYLEYCNTTSFIEYLWDWHITLQFFDNVSYKMRQLYINQLKENDLIDKLFEFVSDQIDMGDIRFYKEQLTAYDIGHYESIETEFLTYSAEVSDECKYLMMHIMFELFKSVGSLTNMWFMNIKDRSLKNKIDSFVSQFISPILIKNEIDSVSRKIEDFEKKDEALSIKVNNVTHEIRASYLIDEQNLVISFKLPNNYPLNNVEVIGVSRVGITEQKWKQWIMSTQHVITGMNGSVLDSLELFTKNVHLQFSGFEECAICYSILHAVDRKLPTKVCPTCSNRFHGACLYKWFRSSGNNTCPLCRGEIPFRK</sequence>
<dbReference type="InterPro" id="IPR039795">
    <property type="entry name" value="LTN1/Rkr1"/>
</dbReference>
<dbReference type="InterPro" id="IPR054476">
    <property type="entry name" value="Ltn1_N"/>
</dbReference>
<keyword evidence="9 16" id="KW-0479">Metal-binding</keyword>
<evidence type="ECO:0000256" key="3">
    <source>
        <dbReference type="ARBA" id="ARBA00004906"/>
    </source>
</evidence>
<reference evidence="18 19" key="1">
    <citation type="journal article" date="2023" name="Elife">
        <title>Identification of key yeast species and microbe-microbe interactions impacting larval growth of Drosophila in the wild.</title>
        <authorList>
            <person name="Mure A."/>
            <person name="Sugiura Y."/>
            <person name="Maeda R."/>
            <person name="Honda K."/>
            <person name="Sakurai N."/>
            <person name="Takahashi Y."/>
            <person name="Watada M."/>
            <person name="Katoh T."/>
            <person name="Gotoh A."/>
            <person name="Gotoh Y."/>
            <person name="Taniguchi I."/>
            <person name="Nakamura K."/>
            <person name="Hayashi T."/>
            <person name="Katayama T."/>
            <person name="Uemura T."/>
            <person name="Hattori Y."/>
        </authorList>
    </citation>
    <scope>NUCLEOTIDE SEQUENCE [LARGE SCALE GENOMIC DNA]</scope>
    <source>
        <strain evidence="18 19">KH-74</strain>
    </source>
</reference>